<dbReference type="Proteomes" id="UP001195483">
    <property type="component" value="Unassembled WGS sequence"/>
</dbReference>
<name>A0AAE0RXL3_9BIVA</name>
<reference evidence="2" key="3">
    <citation type="submission" date="2023-05" db="EMBL/GenBank/DDBJ databases">
        <authorList>
            <person name="Smith C.H."/>
        </authorList>
    </citation>
    <scope>NUCLEOTIDE SEQUENCE</scope>
    <source>
        <strain evidence="2">CHS0354</strain>
        <tissue evidence="2">Mantle</tissue>
    </source>
</reference>
<dbReference type="AlphaFoldDB" id="A0AAE0RXL3"/>
<gene>
    <name evidence="2" type="ORF">CHS0354_018183</name>
</gene>
<keyword evidence="1" id="KW-0812">Transmembrane</keyword>
<keyword evidence="3" id="KW-1185">Reference proteome</keyword>
<proteinExistence type="predicted"/>
<evidence type="ECO:0000256" key="1">
    <source>
        <dbReference type="SAM" id="Phobius"/>
    </source>
</evidence>
<keyword evidence="1" id="KW-1133">Transmembrane helix</keyword>
<dbReference type="EMBL" id="JAEAOA010001125">
    <property type="protein sequence ID" value="KAK3581586.1"/>
    <property type="molecule type" value="Genomic_DNA"/>
</dbReference>
<keyword evidence="1" id="KW-0472">Membrane</keyword>
<protein>
    <submittedName>
        <fullName evidence="2">Uncharacterized protein</fullName>
    </submittedName>
</protein>
<evidence type="ECO:0000313" key="2">
    <source>
        <dbReference type="EMBL" id="KAK3581586.1"/>
    </source>
</evidence>
<organism evidence="2 3">
    <name type="scientific">Potamilus streckersoni</name>
    <dbReference type="NCBI Taxonomy" id="2493646"/>
    <lineage>
        <taxon>Eukaryota</taxon>
        <taxon>Metazoa</taxon>
        <taxon>Spiralia</taxon>
        <taxon>Lophotrochozoa</taxon>
        <taxon>Mollusca</taxon>
        <taxon>Bivalvia</taxon>
        <taxon>Autobranchia</taxon>
        <taxon>Heteroconchia</taxon>
        <taxon>Palaeoheterodonta</taxon>
        <taxon>Unionida</taxon>
        <taxon>Unionoidea</taxon>
        <taxon>Unionidae</taxon>
        <taxon>Ambleminae</taxon>
        <taxon>Lampsilini</taxon>
        <taxon>Potamilus</taxon>
    </lineage>
</organism>
<reference evidence="2" key="2">
    <citation type="journal article" date="2021" name="Genome Biol. Evol.">
        <title>Developing a high-quality reference genome for a parasitic bivalve with doubly uniparental inheritance (Bivalvia: Unionida).</title>
        <authorList>
            <person name="Smith C.H."/>
        </authorList>
    </citation>
    <scope>NUCLEOTIDE SEQUENCE</scope>
    <source>
        <strain evidence="2">CHS0354</strain>
        <tissue evidence="2">Mantle</tissue>
    </source>
</reference>
<comment type="caution">
    <text evidence="2">The sequence shown here is derived from an EMBL/GenBank/DDBJ whole genome shotgun (WGS) entry which is preliminary data.</text>
</comment>
<reference evidence="2" key="1">
    <citation type="journal article" date="2021" name="Genome Biol. Evol.">
        <title>A High-Quality Reference Genome for a Parasitic Bivalve with Doubly Uniparental Inheritance (Bivalvia: Unionida).</title>
        <authorList>
            <person name="Smith C.H."/>
        </authorList>
    </citation>
    <scope>NUCLEOTIDE SEQUENCE</scope>
    <source>
        <strain evidence="2">CHS0354</strain>
    </source>
</reference>
<feature type="non-terminal residue" evidence="2">
    <location>
        <position position="1"/>
    </location>
</feature>
<accession>A0AAE0RXL3</accession>
<sequence>LQELRDLNHIPKPSIPVTYGTIDTNYRPVQRLNGRRVLKNFQILQLSAASRTVSTGTMLSVVIGISFFVTRNH</sequence>
<evidence type="ECO:0000313" key="3">
    <source>
        <dbReference type="Proteomes" id="UP001195483"/>
    </source>
</evidence>
<feature type="transmembrane region" description="Helical" evidence="1">
    <location>
        <begin position="48"/>
        <end position="69"/>
    </location>
</feature>